<organism evidence="1 2">
    <name type="scientific">Microcystis aeruginosa (strain NIES-843 / IAM M-2473)</name>
    <dbReference type="NCBI Taxonomy" id="449447"/>
    <lineage>
        <taxon>Bacteria</taxon>
        <taxon>Bacillati</taxon>
        <taxon>Cyanobacteriota</taxon>
        <taxon>Cyanophyceae</taxon>
        <taxon>Oscillatoriophycideae</taxon>
        <taxon>Chroococcales</taxon>
        <taxon>Microcystaceae</taxon>
        <taxon>Microcystis</taxon>
    </lineage>
</organism>
<dbReference type="PaxDb" id="449447-MAE_57450"/>
<sequence>MIRSSLVKLFVPFGGLQQRWGQTEPIDSIIVVILMVRYKVFLLGNQSSVVDTKLGYTY</sequence>
<keyword evidence="2" id="KW-1185">Reference proteome</keyword>
<accession>B0JI05</accession>
<name>B0JI05_MICAN</name>
<dbReference type="Proteomes" id="UP000001510">
    <property type="component" value="Chromosome"/>
</dbReference>
<dbReference type="EMBL" id="AP009552">
    <property type="protein sequence ID" value="BAG05567.1"/>
    <property type="molecule type" value="Genomic_DNA"/>
</dbReference>
<dbReference type="AlphaFoldDB" id="B0JI05"/>
<reference evidence="1 2" key="1">
    <citation type="journal article" date="2007" name="DNA Res.">
        <title>Complete genomic structure of the bloom-forming toxic cyanobacterium Microcystis aeruginosa NIES-843.</title>
        <authorList>
            <person name="Kaneko T."/>
            <person name="Nakajima N."/>
            <person name="Okamoto S."/>
            <person name="Suzuki I."/>
            <person name="Tanabe Y."/>
            <person name="Tamaoki M."/>
            <person name="Nakamura Y."/>
            <person name="Kasai F."/>
            <person name="Watanabe A."/>
            <person name="Kawashima K."/>
            <person name="Kishida Y."/>
            <person name="Ono A."/>
            <person name="Shimizu Y."/>
            <person name="Takahashi C."/>
            <person name="Minami C."/>
            <person name="Fujishiro T."/>
            <person name="Kohara M."/>
            <person name="Katoh M."/>
            <person name="Nakazaki N."/>
            <person name="Nakayama S."/>
            <person name="Yamada M."/>
            <person name="Tabata S."/>
            <person name="Watanabe M.M."/>
        </authorList>
    </citation>
    <scope>NUCLEOTIDE SEQUENCE [LARGE SCALE GENOMIC DNA]</scope>
    <source>
        <strain evidence="2">NIES-843 / IAM M-247</strain>
    </source>
</reference>
<gene>
    <name evidence="1" type="ordered locus">MAE_57450</name>
</gene>
<dbReference type="KEGG" id="mar:MAE_57450"/>
<protein>
    <submittedName>
        <fullName evidence="1">Uncharacterized protein</fullName>
    </submittedName>
</protein>
<dbReference type="HOGENOM" id="CLU_2974408_0_0_3"/>
<evidence type="ECO:0000313" key="1">
    <source>
        <dbReference type="EMBL" id="BAG05567.1"/>
    </source>
</evidence>
<dbReference type="EnsemblBacteria" id="BAG05567">
    <property type="protein sequence ID" value="BAG05567"/>
    <property type="gene ID" value="MAE_57450"/>
</dbReference>
<dbReference type="STRING" id="449447.MAE_57450"/>
<evidence type="ECO:0000313" key="2">
    <source>
        <dbReference type="Proteomes" id="UP000001510"/>
    </source>
</evidence>
<proteinExistence type="predicted"/>